<evidence type="ECO:0000256" key="1">
    <source>
        <dbReference type="SAM" id="MobiDB-lite"/>
    </source>
</evidence>
<dbReference type="InterPro" id="IPR025923">
    <property type="entry name" value="YodL-like_dom"/>
</dbReference>
<sequence length="731" mass="82663">MPEQKVTNKERLREITEGIEQGIKDLFQSDKYMQYLRVMSRFHHYSVNNVMLIHMQKPDATQVAGFNKWRDQFGRHVKRGEKGIKIIAPTPYKKKVEEIKRDPDTKAPLLDKDGNAIVEEKEVQIPMFKVVSVFDVSQTEGRPLPQLASDLTGNVQHYEIFMEALRRSSPVPIEMEPMAANMDGYFDTENQRIAIRTGMSEVQTISAAIHEITHAKLHNPEKTEAVPSWKVVMVSEGSTRHDYSQGFETGAAAEAFAADAGWRYVDENQFEWRLEVEEDTSVVQDAIKSRNTEEVEAESVSYAVCQYYGIQTGENSFGYIASWSKGKELSELRASLETINKTANGLITDIDRHFAEICKERGIDLTAEAAEPQPASQQMQSEVAPCEEDQVQDVSVSVQTVEASIEQKTPFPESQVPPTSMLPDAPEQALDEYPMPDEVLQAADLEACGYMDGDMLPLSKERALELYDMDLTVYAIVSGGSAEMLFDQEEFETQAPGTVFAISREEWEQSSMFHEKIMERQQHQEEREAAFLAHTGDCFAIYQVSREDPNNVRFMNVDWMQSHGLAIERGNYDLIYTGQLTEKGTTEQKLEMLYETFNLHHPADYHSASLSVSDIVAVKQNGVVSCHYCDSVGFQELPGFLPQDNPLKNAEMSVEDDYGMIDGIINNGPRQTVAELEQQARSGQPISLMDLAEAVHREDREKKKSVMEQLHSQPKQEHKKTAPKKSAEREI</sequence>
<proteinExistence type="predicted"/>
<protein>
    <submittedName>
        <fullName evidence="5">DUF4316 domain-containing protein</fullName>
    </submittedName>
</protein>
<feature type="region of interest" description="Disordered" evidence="1">
    <location>
        <begin position="679"/>
        <end position="731"/>
    </location>
</feature>
<name>A0A6N7W790_9FIRM</name>
<dbReference type="Pfam" id="PF14191">
    <property type="entry name" value="YodL"/>
    <property type="match status" value="1"/>
</dbReference>
<dbReference type="GO" id="GO:0003697">
    <property type="term" value="F:single-stranded DNA binding"/>
    <property type="evidence" value="ECO:0007669"/>
    <property type="project" value="InterPro"/>
</dbReference>
<evidence type="ECO:0000259" key="4">
    <source>
        <dbReference type="Pfam" id="PF14195"/>
    </source>
</evidence>
<feature type="domain" description="YodL-like" evidence="3">
    <location>
        <begin position="539"/>
        <end position="639"/>
    </location>
</feature>
<keyword evidence="6" id="KW-1185">Reference proteome</keyword>
<evidence type="ECO:0000259" key="2">
    <source>
        <dbReference type="Pfam" id="PF08401"/>
    </source>
</evidence>
<dbReference type="Pfam" id="PF08401">
    <property type="entry name" value="ArdcN"/>
    <property type="match status" value="1"/>
</dbReference>
<dbReference type="AlphaFoldDB" id="A0A6N7W790"/>
<dbReference type="InterPro" id="IPR013610">
    <property type="entry name" value="ArdC_N"/>
</dbReference>
<comment type="caution">
    <text evidence="5">The sequence shown here is derived from an EMBL/GenBank/DDBJ whole genome shotgun (WGS) entry which is preliminary data.</text>
</comment>
<reference evidence="5 6" key="1">
    <citation type="submission" date="2019-08" db="EMBL/GenBank/DDBJ databases">
        <title>In-depth cultivation of the pig gut microbiome towards novel bacterial diversity and tailored functional studies.</title>
        <authorList>
            <person name="Wylensek D."/>
            <person name="Hitch T.C.A."/>
            <person name="Clavel T."/>
        </authorList>
    </citation>
    <scope>NUCLEOTIDE SEQUENCE [LARGE SCALE GENOMIC DNA]</scope>
    <source>
        <strain evidence="5 6">WCA-389-WT-23B</strain>
    </source>
</reference>
<feature type="domain" description="N-terminal" evidence="2">
    <location>
        <begin position="12"/>
        <end position="134"/>
    </location>
</feature>
<gene>
    <name evidence="5" type="ORF">FYJ45_23475</name>
</gene>
<organism evidence="5 6">
    <name type="scientific">Eisenbergiella porci</name>
    <dbReference type="NCBI Taxonomy" id="2652274"/>
    <lineage>
        <taxon>Bacteria</taxon>
        <taxon>Bacillati</taxon>
        <taxon>Bacillota</taxon>
        <taxon>Clostridia</taxon>
        <taxon>Lachnospirales</taxon>
        <taxon>Lachnospiraceae</taxon>
        <taxon>Eisenbergiella</taxon>
    </lineage>
</organism>
<accession>A0A6N7W790</accession>
<dbReference type="EMBL" id="VUMI01000055">
    <property type="protein sequence ID" value="MSS91089.1"/>
    <property type="molecule type" value="Genomic_DNA"/>
</dbReference>
<dbReference type="Pfam" id="PF14195">
    <property type="entry name" value="DUF4316"/>
    <property type="match status" value="1"/>
</dbReference>
<dbReference type="InterPro" id="IPR025465">
    <property type="entry name" value="DUF4316"/>
</dbReference>
<feature type="domain" description="DUF4316" evidence="4">
    <location>
        <begin position="644"/>
        <end position="692"/>
    </location>
</feature>
<dbReference type="RefSeq" id="WP_154467462.1">
    <property type="nucleotide sequence ID" value="NZ_VUMI01000055.1"/>
</dbReference>
<dbReference type="Proteomes" id="UP000436047">
    <property type="component" value="Unassembled WGS sequence"/>
</dbReference>
<evidence type="ECO:0000313" key="6">
    <source>
        <dbReference type="Proteomes" id="UP000436047"/>
    </source>
</evidence>
<evidence type="ECO:0000259" key="3">
    <source>
        <dbReference type="Pfam" id="PF14191"/>
    </source>
</evidence>
<feature type="compositionally biased region" description="Basic and acidic residues" evidence="1">
    <location>
        <begin position="693"/>
        <end position="706"/>
    </location>
</feature>
<feature type="compositionally biased region" description="Basic and acidic residues" evidence="1">
    <location>
        <begin position="714"/>
        <end position="731"/>
    </location>
</feature>
<evidence type="ECO:0000313" key="5">
    <source>
        <dbReference type="EMBL" id="MSS91089.1"/>
    </source>
</evidence>
<dbReference type="GeneID" id="86055976"/>